<dbReference type="PRINTS" id="PR00131">
    <property type="entry name" value="GLHYDRLASE1"/>
</dbReference>
<keyword evidence="2 5" id="KW-0378">Hydrolase</keyword>
<dbReference type="InterPro" id="IPR001360">
    <property type="entry name" value="Glyco_hydro_1"/>
</dbReference>
<evidence type="ECO:0000256" key="3">
    <source>
        <dbReference type="ARBA" id="ARBA00023295"/>
    </source>
</evidence>
<dbReference type="Pfam" id="PF00232">
    <property type="entry name" value="Glyco_hydro_1"/>
    <property type="match status" value="2"/>
</dbReference>
<protein>
    <submittedName>
        <fullName evidence="5">Glycoside hydrolase family 1 protein</fullName>
        <ecNumber evidence="5">3.2.1.-</ecNumber>
    </submittedName>
</protein>
<gene>
    <name evidence="5" type="ORF">ACH4F9_36950</name>
</gene>
<comment type="caution">
    <text evidence="5">The sequence shown here is derived from an EMBL/GenBank/DDBJ whole genome shotgun (WGS) entry which is preliminary data.</text>
</comment>
<keyword evidence="6" id="KW-1185">Reference proteome</keyword>
<name>A0ABW7R1X6_9ACTN</name>
<sequence length="420" mass="46337">MRDFPTDFLWGSATAAHQVEGGNTNSDWWEWEHRADSPAKESSADGIDHWNRYDQDFALLAALGQNAHRFSVEWARIEPAEGEFSQSAIDHYRRVLESLHRHGLTPFVTLYHFSLPRWFAERGGWLGADAVGLFGRYVERAVSALGDLAPYFGTVNEPQMVALMGYLAGGHPPGRRDIESAKQVNQTLATAHRVAVSAVRAGSGTSRVGTCLNLPHIEPFRPEEAADVATAARMTAFFADTHIDDLRSAPDPGDFVGVQYYSRNLADGTSPAMTAPPPADAELSQIGWEIYPQGLGPVLRKAAEAGLPVMVTENGIAALDDEQRVRFLASHLREVRSAVQDGVDVRGYFHWSAFDNYEWGTFEPRFGLIGVDHEAGMRRIVRPSVAYYGQVASTGDLEPLLQVARRLETDSRSADRRSTS</sequence>
<dbReference type="InterPro" id="IPR033132">
    <property type="entry name" value="GH_1_N_CS"/>
</dbReference>
<dbReference type="EMBL" id="JBIRGQ010000008">
    <property type="protein sequence ID" value="MFH8550595.1"/>
    <property type="molecule type" value="Genomic_DNA"/>
</dbReference>
<accession>A0ABW7R1X6</accession>
<dbReference type="GO" id="GO:0016798">
    <property type="term" value="F:hydrolase activity, acting on glycosyl bonds"/>
    <property type="evidence" value="ECO:0007669"/>
    <property type="project" value="UniProtKB-KW"/>
</dbReference>
<dbReference type="EC" id="3.2.1.-" evidence="5"/>
<evidence type="ECO:0000256" key="1">
    <source>
        <dbReference type="ARBA" id="ARBA00010838"/>
    </source>
</evidence>
<dbReference type="PANTHER" id="PTHR10353:SF209">
    <property type="entry name" value="GALACTOLIPID GALACTOSYLTRANSFERASE SFR2, CHLOROPLASTIC"/>
    <property type="match status" value="1"/>
</dbReference>
<evidence type="ECO:0000313" key="6">
    <source>
        <dbReference type="Proteomes" id="UP001610818"/>
    </source>
</evidence>
<dbReference type="PROSITE" id="PS00653">
    <property type="entry name" value="GLYCOSYL_HYDROL_F1_2"/>
    <property type="match status" value="1"/>
</dbReference>
<dbReference type="PANTHER" id="PTHR10353">
    <property type="entry name" value="GLYCOSYL HYDROLASE"/>
    <property type="match status" value="1"/>
</dbReference>
<organism evidence="5 6">
    <name type="scientific">Streptomyces longisporoflavus</name>
    <dbReference type="NCBI Taxonomy" id="28044"/>
    <lineage>
        <taxon>Bacteria</taxon>
        <taxon>Bacillati</taxon>
        <taxon>Actinomycetota</taxon>
        <taxon>Actinomycetes</taxon>
        <taxon>Kitasatosporales</taxon>
        <taxon>Streptomycetaceae</taxon>
        <taxon>Streptomyces</taxon>
    </lineage>
</organism>
<dbReference type="InterPro" id="IPR017853">
    <property type="entry name" value="GH"/>
</dbReference>
<dbReference type="RefSeq" id="WP_397717137.1">
    <property type="nucleotide sequence ID" value="NZ_JBIRGN010000008.1"/>
</dbReference>
<dbReference type="Proteomes" id="UP001610818">
    <property type="component" value="Unassembled WGS sequence"/>
</dbReference>
<evidence type="ECO:0000256" key="2">
    <source>
        <dbReference type="ARBA" id="ARBA00022801"/>
    </source>
</evidence>
<reference evidence="5 6" key="1">
    <citation type="submission" date="2024-10" db="EMBL/GenBank/DDBJ databases">
        <title>The Natural Products Discovery Center: Release of the First 8490 Sequenced Strains for Exploring Actinobacteria Biosynthetic Diversity.</title>
        <authorList>
            <person name="Kalkreuter E."/>
            <person name="Kautsar S.A."/>
            <person name="Yang D."/>
            <person name="Bader C.D."/>
            <person name="Teijaro C.N."/>
            <person name="Fluegel L."/>
            <person name="Davis C.M."/>
            <person name="Simpson J.R."/>
            <person name="Lauterbach L."/>
            <person name="Steele A.D."/>
            <person name="Gui C."/>
            <person name="Meng S."/>
            <person name="Li G."/>
            <person name="Viehrig K."/>
            <person name="Ye F."/>
            <person name="Su P."/>
            <person name="Kiefer A.F."/>
            <person name="Nichols A."/>
            <person name="Cepeda A.J."/>
            <person name="Yan W."/>
            <person name="Fan B."/>
            <person name="Jiang Y."/>
            <person name="Adhikari A."/>
            <person name="Zheng C.-J."/>
            <person name="Schuster L."/>
            <person name="Cowan T.M."/>
            <person name="Smanski M.J."/>
            <person name="Chevrette M.G."/>
            <person name="De Carvalho L.P.S."/>
            <person name="Shen B."/>
        </authorList>
    </citation>
    <scope>NUCLEOTIDE SEQUENCE [LARGE SCALE GENOMIC DNA]</scope>
    <source>
        <strain evidence="5 6">NPDC017990</strain>
    </source>
</reference>
<evidence type="ECO:0000256" key="4">
    <source>
        <dbReference type="RuleBase" id="RU003690"/>
    </source>
</evidence>
<keyword evidence="3 5" id="KW-0326">Glycosidase</keyword>
<evidence type="ECO:0000313" key="5">
    <source>
        <dbReference type="EMBL" id="MFH8550595.1"/>
    </source>
</evidence>
<dbReference type="Gene3D" id="3.20.20.80">
    <property type="entry name" value="Glycosidases"/>
    <property type="match status" value="1"/>
</dbReference>
<comment type="similarity">
    <text evidence="1 4">Belongs to the glycosyl hydrolase 1 family.</text>
</comment>
<dbReference type="SUPFAM" id="SSF51445">
    <property type="entry name" value="(Trans)glycosidases"/>
    <property type="match status" value="1"/>
</dbReference>
<proteinExistence type="inferred from homology"/>